<dbReference type="EMBL" id="CP041372">
    <property type="protein sequence ID" value="QKS70707.1"/>
    <property type="molecule type" value="Genomic_DNA"/>
</dbReference>
<dbReference type="Proteomes" id="UP000318138">
    <property type="component" value="Chromosome"/>
</dbReference>
<dbReference type="InterPro" id="IPR003593">
    <property type="entry name" value="AAA+_ATPase"/>
</dbReference>
<dbReference type="GO" id="GO:0016887">
    <property type="term" value="F:ATP hydrolysis activity"/>
    <property type="evidence" value="ECO:0007669"/>
    <property type="project" value="InterPro"/>
</dbReference>
<dbReference type="Gene3D" id="3.40.50.300">
    <property type="entry name" value="P-loop containing nucleotide triphosphate hydrolases"/>
    <property type="match status" value="1"/>
</dbReference>
<dbReference type="KEGG" id="psua:FLK61_28635"/>
<dbReference type="InterPro" id="IPR017871">
    <property type="entry name" value="ABC_transporter-like_CS"/>
</dbReference>
<evidence type="ECO:0000256" key="2">
    <source>
        <dbReference type="ARBA" id="ARBA00022840"/>
    </source>
</evidence>
<accession>A0A859FCB8</accession>
<dbReference type="InterPro" id="IPR003439">
    <property type="entry name" value="ABC_transporter-like_ATP-bd"/>
</dbReference>
<proteinExistence type="predicted"/>
<evidence type="ECO:0000313" key="5">
    <source>
        <dbReference type="Proteomes" id="UP000318138"/>
    </source>
</evidence>
<dbReference type="PROSITE" id="PS00211">
    <property type="entry name" value="ABC_TRANSPORTER_1"/>
    <property type="match status" value="1"/>
</dbReference>
<dbReference type="Pfam" id="PF00005">
    <property type="entry name" value="ABC_tran"/>
    <property type="match status" value="1"/>
</dbReference>
<keyword evidence="2 4" id="KW-0067">ATP-binding</keyword>
<evidence type="ECO:0000256" key="1">
    <source>
        <dbReference type="ARBA" id="ARBA00022741"/>
    </source>
</evidence>
<organism evidence="4 5">
    <name type="scientific">Paenalkalicoccus suaedae</name>
    <dbReference type="NCBI Taxonomy" id="2592382"/>
    <lineage>
        <taxon>Bacteria</taxon>
        <taxon>Bacillati</taxon>
        <taxon>Bacillota</taxon>
        <taxon>Bacilli</taxon>
        <taxon>Bacillales</taxon>
        <taxon>Bacillaceae</taxon>
        <taxon>Paenalkalicoccus</taxon>
    </lineage>
</organism>
<keyword evidence="1" id="KW-0547">Nucleotide-binding</keyword>
<dbReference type="RefSeq" id="WP_176008743.1">
    <property type="nucleotide sequence ID" value="NZ_CP041372.2"/>
</dbReference>
<evidence type="ECO:0000259" key="3">
    <source>
        <dbReference type="PROSITE" id="PS50893"/>
    </source>
</evidence>
<keyword evidence="5" id="KW-1185">Reference proteome</keyword>
<protein>
    <submittedName>
        <fullName evidence="4">ABC transporter ATP-binding protein</fullName>
    </submittedName>
</protein>
<dbReference type="AlphaFoldDB" id="A0A859FCB8"/>
<dbReference type="PROSITE" id="PS50893">
    <property type="entry name" value="ABC_TRANSPORTER_2"/>
    <property type="match status" value="1"/>
</dbReference>
<reference evidence="5" key="1">
    <citation type="submission" date="2019-07" db="EMBL/GenBank/DDBJ databases">
        <title>Bacillus alkalisoli sp. nov. isolated from saline soil.</title>
        <authorList>
            <person name="Sun J.-Q."/>
            <person name="Xu L."/>
        </authorList>
    </citation>
    <scope>NUCLEOTIDE SEQUENCE [LARGE SCALE GENOMIC DNA]</scope>
    <source>
        <strain evidence="5">M4U3P1</strain>
    </source>
</reference>
<gene>
    <name evidence="4" type="ORF">FLK61_28635</name>
</gene>
<dbReference type="PANTHER" id="PTHR43158:SF10">
    <property type="entry name" value="ABC TRANSPORTER ATP-BINDING PROTEIN YTRB"/>
    <property type="match status" value="1"/>
</dbReference>
<dbReference type="InterPro" id="IPR027417">
    <property type="entry name" value="P-loop_NTPase"/>
</dbReference>
<dbReference type="SMART" id="SM00382">
    <property type="entry name" value="AAA"/>
    <property type="match status" value="1"/>
</dbReference>
<dbReference type="CDD" id="cd03230">
    <property type="entry name" value="ABC_DR_subfamily_A"/>
    <property type="match status" value="1"/>
</dbReference>
<evidence type="ECO:0000313" key="4">
    <source>
        <dbReference type="EMBL" id="QKS70707.1"/>
    </source>
</evidence>
<dbReference type="GO" id="GO:0005524">
    <property type="term" value="F:ATP binding"/>
    <property type="evidence" value="ECO:0007669"/>
    <property type="project" value="UniProtKB-KW"/>
</dbReference>
<dbReference type="SUPFAM" id="SSF52540">
    <property type="entry name" value="P-loop containing nucleoside triphosphate hydrolases"/>
    <property type="match status" value="1"/>
</dbReference>
<name>A0A859FCB8_9BACI</name>
<dbReference type="PANTHER" id="PTHR43158">
    <property type="entry name" value="SKFA PEPTIDE EXPORT ATP-BINDING PROTEIN SKFE"/>
    <property type="match status" value="1"/>
</dbReference>
<sequence>MKVQHLSKIIHNKEILKDIEFEVETGNIIGIVGRNGAGKTTLLRTMAGILSPTKGDVLVEDKSIFEQHKLKEQILFVPDSSEALKNYSTKEILKLYKAIYPNFDTDYFHALMGKFALPQVSKIGTYSKGMKALFSIIIAFATKAHYILLDEPTDGLDVIVKKQVLQLLVEEVADKERSVIISSHRLDELEFMANDIIMIKDGRVDTHYELDALKSQYIKAQVVFEADMPDELHEHVTIVAQTGRVYTILLDRQNEVASNAIHSHSPLLFEELSLSLEDIFVAKLGGESDV</sequence>
<feature type="domain" description="ABC transporter" evidence="3">
    <location>
        <begin position="1"/>
        <end position="226"/>
    </location>
</feature>